<dbReference type="PANTHER" id="PTHR43280:SF34">
    <property type="entry name" value="ARAC-FAMILY TRANSCRIPTIONAL REGULATOR"/>
    <property type="match status" value="1"/>
</dbReference>
<evidence type="ECO:0000256" key="6">
    <source>
        <dbReference type="PROSITE-ProRule" id="PRU00169"/>
    </source>
</evidence>
<evidence type="ECO:0000256" key="2">
    <source>
        <dbReference type="ARBA" id="ARBA00023015"/>
    </source>
</evidence>
<accession>A0A078KNV3</accession>
<dbReference type="InterPro" id="IPR011006">
    <property type="entry name" value="CheY-like_superfamily"/>
</dbReference>
<evidence type="ECO:0000256" key="4">
    <source>
        <dbReference type="ARBA" id="ARBA00023163"/>
    </source>
</evidence>
<dbReference type="PATRIC" id="fig|29343.3.peg.1164"/>
<name>A0A078KNV3_9FIRM</name>
<dbReference type="Gene3D" id="3.40.50.2300">
    <property type="match status" value="1"/>
</dbReference>
<feature type="domain" description="HTH araC/xylS-type" evidence="7">
    <location>
        <begin position="441"/>
        <end position="539"/>
    </location>
</feature>
<dbReference type="Proteomes" id="UP000032431">
    <property type="component" value="Chromosome I"/>
</dbReference>
<dbReference type="Gene3D" id="1.10.10.60">
    <property type="entry name" value="Homeodomain-like"/>
    <property type="match status" value="2"/>
</dbReference>
<dbReference type="Pfam" id="PF12833">
    <property type="entry name" value="HTH_18"/>
    <property type="match status" value="1"/>
</dbReference>
<dbReference type="Pfam" id="PF17853">
    <property type="entry name" value="GGDEF_2"/>
    <property type="match status" value="1"/>
</dbReference>
<dbReference type="HOGENOM" id="CLU_000445_5_0_9"/>
<evidence type="ECO:0000256" key="5">
    <source>
        <dbReference type="ARBA" id="ARBA00024867"/>
    </source>
</evidence>
<keyword evidence="6" id="KW-0597">Phosphoprotein</keyword>
<dbReference type="PROSITE" id="PS50110">
    <property type="entry name" value="RESPONSE_REGULATORY"/>
    <property type="match status" value="1"/>
</dbReference>
<evidence type="ECO:0000313" key="9">
    <source>
        <dbReference type="EMBL" id="CDZ24222.1"/>
    </source>
</evidence>
<dbReference type="InterPro" id="IPR041522">
    <property type="entry name" value="CdaR_GGDEF"/>
</dbReference>
<dbReference type="PROSITE" id="PS01124">
    <property type="entry name" value="HTH_ARAC_FAMILY_2"/>
    <property type="match status" value="1"/>
</dbReference>
<keyword evidence="2" id="KW-0805">Transcription regulation</keyword>
<keyword evidence="4" id="KW-0804">Transcription</keyword>
<evidence type="ECO:0000259" key="7">
    <source>
        <dbReference type="PROSITE" id="PS01124"/>
    </source>
</evidence>
<dbReference type="OrthoDB" id="342399at2"/>
<proteinExistence type="predicted"/>
<protein>
    <recommendedName>
        <fullName evidence="1">Stage 0 sporulation protein A homolog</fullName>
    </recommendedName>
</protein>
<sequence length="542" mass="62636">MIKVLIVDDDSIARTNIKTMIDWNQNGFEICGEAANGEVAIQIIRDSMPDIVITDMSMPVMNGIELIDYIVENFSNIKVIALSGYDEYDFIRQSMKNGAIDYILKHKLDAGTLLNVLNIARHLIIHDKEENENKCRLQKQIMNSRNVMVKEFIYQLALGGIDEIDEIKQKIDELNIDLELNNLVVVVVEIDDFLFLQEKLQAKGMIKLISSFMDISTEILKDMGKSVISNIENERFIIIFSLGNMRSDLQIHDYIMTAINRIRTSIKRYLNITACFSISNTFDSIQDLHRYYKKAVEALEGKFYKGKNIVIQGEIKSETEKEILNLEVEDEKTIVSSLKTLDKQSLENCIKKIFDNLLVCKVSQRSIKMICAELINIVNKVARESGIDIKSIYQNEDIPYDEMKKYETIEDVKQWIIGIYDKLFKLIEVSNIDPSYSETTKKALEFIQRNYGNNISLNDAADYIGISSSYLSRVFKKDCNKGFNEYLNYIRVEHAKQLIESGDYKLKDIVKKVGFNNYTYFFKVFKDFIGMTPQDYEDIIKC</sequence>
<dbReference type="SUPFAM" id="SSF46689">
    <property type="entry name" value="Homeodomain-like"/>
    <property type="match status" value="2"/>
</dbReference>
<evidence type="ECO:0000259" key="8">
    <source>
        <dbReference type="PROSITE" id="PS50110"/>
    </source>
</evidence>
<dbReference type="SMART" id="SM00342">
    <property type="entry name" value="HTH_ARAC"/>
    <property type="match status" value="1"/>
</dbReference>
<dbReference type="PANTHER" id="PTHR43280">
    <property type="entry name" value="ARAC-FAMILY TRANSCRIPTIONAL REGULATOR"/>
    <property type="match status" value="1"/>
</dbReference>
<dbReference type="EMBL" id="LM995447">
    <property type="protein sequence ID" value="CDZ24222.1"/>
    <property type="molecule type" value="Genomic_DNA"/>
</dbReference>
<feature type="domain" description="Response regulatory" evidence="8">
    <location>
        <begin position="3"/>
        <end position="120"/>
    </location>
</feature>
<feature type="modified residue" description="4-aspartylphosphate" evidence="6">
    <location>
        <position position="55"/>
    </location>
</feature>
<evidence type="ECO:0000256" key="1">
    <source>
        <dbReference type="ARBA" id="ARBA00018672"/>
    </source>
</evidence>
<dbReference type="InterPro" id="IPR018060">
    <property type="entry name" value="HTH_AraC"/>
</dbReference>
<dbReference type="AlphaFoldDB" id="A0A078KNV3"/>
<evidence type="ECO:0000256" key="3">
    <source>
        <dbReference type="ARBA" id="ARBA00023125"/>
    </source>
</evidence>
<dbReference type="InterPro" id="IPR009057">
    <property type="entry name" value="Homeodomain-like_sf"/>
</dbReference>
<keyword evidence="3" id="KW-0238">DNA-binding</keyword>
<dbReference type="GO" id="GO:0043565">
    <property type="term" value="F:sequence-specific DNA binding"/>
    <property type="evidence" value="ECO:0007669"/>
    <property type="project" value="InterPro"/>
</dbReference>
<reference evidence="10" key="1">
    <citation type="submission" date="2014-07" db="EMBL/GenBank/DDBJ databases">
        <authorList>
            <person name="Wibberg D."/>
        </authorList>
    </citation>
    <scope>NUCLEOTIDE SEQUENCE [LARGE SCALE GENOMIC DNA]</scope>
    <source>
        <strain evidence="10">DG5</strain>
    </source>
</reference>
<dbReference type="GO" id="GO:0003700">
    <property type="term" value="F:DNA-binding transcription factor activity"/>
    <property type="evidence" value="ECO:0007669"/>
    <property type="project" value="InterPro"/>
</dbReference>
<dbReference type="STRING" id="29343.CCDG5_1105"/>
<evidence type="ECO:0000313" key="10">
    <source>
        <dbReference type="Proteomes" id="UP000032431"/>
    </source>
</evidence>
<comment type="function">
    <text evidence="5">May play the central regulatory role in sporulation. It may be an element of the effector pathway responsible for the activation of sporulation genes in response to nutritional stress. Spo0A may act in concert with spo0H (a sigma factor) to control the expression of some genes that are critical to the sporulation process.</text>
</comment>
<dbReference type="SUPFAM" id="SSF52172">
    <property type="entry name" value="CheY-like"/>
    <property type="match status" value="1"/>
</dbReference>
<dbReference type="KEGG" id="ccel:CCDG5_1105"/>
<keyword evidence="10" id="KW-1185">Reference proteome</keyword>
<dbReference type="InterPro" id="IPR001789">
    <property type="entry name" value="Sig_transdc_resp-reg_receiver"/>
</dbReference>
<organism evidence="9 10">
    <name type="scientific">[Clostridium] cellulosi</name>
    <dbReference type="NCBI Taxonomy" id="29343"/>
    <lineage>
        <taxon>Bacteria</taxon>
        <taxon>Bacillati</taxon>
        <taxon>Bacillota</taxon>
        <taxon>Clostridia</taxon>
        <taxon>Eubacteriales</taxon>
        <taxon>Oscillospiraceae</taxon>
        <taxon>Oscillospiraceae incertae sedis</taxon>
    </lineage>
</organism>
<dbReference type="GO" id="GO:0000160">
    <property type="term" value="P:phosphorelay signal transduction system"/>
    <property type="evidence" value="ECO:0007669"/>
    <property type="project" value="InterPro"/>
</dbReference>
<dbReference type="Pfam" id="PF00072">
    <property type="entry name" value="Response_reg"/>
    <property type="match status" value="1"/>
</dbReference>
<dbReference type="SMART" id="SM00448">
    <property type="entry name" value="REC"/>
    <property type="match status" value="1"/>
</dbReference>
<dbReference type="CDD" id="cd17536">
    <property type="entry name" value="REC_YesN-like"/>
    <property type="match status" value="1"/>
</dbReference>
<gene>
    <name evidence="9" type="ORF">CCDG5_1105</name>
</gene>